<evidence type="ECO:0008006" key="4">
    <source>
        <dbReference type="Google" id="ProtNLM"/>
    </source>
</evidence>
<evidence type="ECO:0000256" key="1">
    <source>
        <dbReference type="SAM" id="MobiDB-lite"/>
    </source>
</evidence>
<feature type="region of interest" description="Disordered" evidence="1">
    <location>
        <begin position="118"/>
        <end position="152"/>
    </location>
</feature>
<evidence type="ECO:0000313" key="3">
    <source>
        <dbReference type="Proteomes" id="UP001058290"/>
    </source>
</evidence>
<name>A0ABY6A3W3_9BURK</name>
<dbReference type="RefSeq" id="WP_260719308.1">
    <property type="nucleotide sequence ID" value="NZ_CP104377.1"/>
</dbReference>
<sequence>MASLCIAATASAMSDEEVRAETDRIAAQYRTAIAHCQTLQGNDKHICIEDAKGSQRVAQAERDAKVLGDAGHSYQVRVARAEADYRVANERCNEMRGDAVGICKKDAEAAYRKAQQDAQVKRVEAPPAMSTDRPLTPLAPARSDLPLANPPR</sequence>
<organism evidence="2 3">
    <name type="scientific">Comamonas squillarum</name>
    <dbReference type="NCBI Taxonomy" id="2977320"/>
    <lineage>
        <taxon>Bacteria</taxon>
        <taxon>Pseudomonadati</taxon>
        <taxon>Pseudomonadota</taxon>
        <taxon>Betaproteobacteria</taxon>
        <taxon>Burkholderiales</taxon>
        <taxon>Comamonadaceae</taxon>
        <taxon>Comamonas</taxon>
    </lineage>
</organism>
<dbReference type="Proteomes" id="UP001058290">
    <property type="component" value="Chromosome"/>
</dbReference>
<gene>
    <name evidence="2" type="ORF">N4T19_01915</name>
</gene>
<reference evidence="2" key="1">
    <citation type="submission" date="2022-09" db="EMBL/GenBank/DDBJ databases">
        <title>Bacterial diversity in gut of crayfish and pufferfish.</title>
        <authorList>
            <person name="Huang Y."/>
        </authorList>
    </citation>
    <scope>NUCLEOTIDE SEQUENCE</scope>
    <source>
        <strain evidence="2">PR12</strain>
    </source>
</reference>
<proteinExistence type="predicted"/>
<accession>A0ABY6A3W3</accession>
<protein>
    <recommendedName>
        <fullName evidence="4">DUF4398 domain-containing protein</fullName>
    </recommendedName>
</protein>
<dbReference type="EMBL" id="CP104377">
    <property type="protein sequence ID" value="UXC18916.1"/>
    <property type="molecule type" value="Genomic_DNA"/>
</dbReference>
<keyword evidence="3" id="KW-1185">Reference proteome</keyword>
<evidence type="ECO:0000313" key="2">
    <source>
        <dbReference type="EMBL" id="UXC18916.1"/>
    </source>
</evidence>